<dbReference type="AlphaFoldDB" id="A0A6I9Q5Y2"/>
<name>A0A6I9Q5Y2_9TELE</name>
<organism evidence="2 3">
    <name type="scientific">Notothenia coriiceps</name>
    <name type="common">black rockcod</name>
    <dbReference type="NCBI Taxonomy" id="8208"/>
    <lineage>
        <taxon>Eukaryota</taxon>
        <taxon>Metazoa</taxon>
        <taxon>Chordata</taxon>
        <taxon>Craniata</taxon>
        <taxon>Vertebrata</taxon>
        <taxon>Euteleostomi</taxon>
        <taxon>Actinopterygii</taxon>
        <taxon>Neopterygii</taxon>
        <taxon>Teleostei</taxon>
        <taxon>Neoteleostei</taxon>
        <taxon>Acanthomorphata</taxon>
        <taxon>Eupercaria</taxon>
        <taxon>Perciformes</taxon>
        <taxon>Notothenioidei</taxon>
        <taxon>Nototheniidae</taxon>
        <taxon>Notothenia</taxon>
    </lineage>
</organism>
<dbReference type="KEGG" id="ncc:104967730"/>
<dbReference type="RefSeq" id="XP_010795552.1">
    <property type="nucleotide sequence ID" value="XM_010797250.1"/>
</dbReference>
<proteinExistence type="predicted"/>
<accession>A0A6I9Q5Y2</accession>
<feature type="compositionally biased region" description="Low complexity" evidence="1">
    <location>
        <begin position="67"/>
        <end position="77"/>
    </location>
</feature>
<feature type="compositionally biased region" description="Low complexity" evidence="1">
    <location>
        <begin position="98"/>
        <end position="113"/>
    </location>
</feature>
<feature type="non-terminal residue" evidence="3">
    <location>
        <position position="113"/>
    </location>
</feature>
<dbReference type="Pfam" id="PF15273">
    <property type="entry name" value="NHS"/>
    <property type="match status" value="1"/>
</dbReference>
<dbReference type="GeneID" id="104967730"/>
<sequence length="113" mass="12255">MFPLAHLRSHSLPRDPLRGPEDERPPFSVEDFLPGPGEQEEGQDPQQRSPERSWIQGRRSLMGSGGEISSSSDTFSSPRRGPGASLGGHMDHKDDHQSSSGNWSGSSSTCPSQ</sequence>
<gene>
    <name evidence="3" type="primary">LOC104967730</name>
</gene>
<dbReference type="Proteomes" id="UP000504611">
    <property type="component" value="Unplaced"/>
</dbReference>
<reference evidence="3" key="1">
    <citation type="submission" date="2025-08" db="UniProtKB">
        <authorList>
            <consortium name="RefSeq"/>
        </authorList>
    </citation>
    <scope>IDENTIFICATION</scope>
    <source>
        <tissue evidence="3">Muscle</tissue>
    </source>
</reference>
<dbReference type="InterPro" id="IPR024845">
    <property type="entry name" value="NHS-like"/>
</dbReference>
<evidence type="ECO:0000256" key="1">
    <source>
        <dbReference type="SAM" id="MobiDB-lite"/>
    </source>
</evidence>
<feature type="compositionally biased region" description="Basic and acidic residues" evidence="1">
    <location>
        <begin position="12"/>
        <end position="25"/>
    </location>
</feature>
<feature type="region of interest" description="Disordered" evidence="1">
    <location>
        <begin position="1"/>
        <end position="113"/>
    </location>
</feature>
<evidence type="ECO:0000313" key="2">
    <source>
        <dbReference type="Proteomes" id="UP000504611"/>
    </source>
</evidence>
<protein>
    <submittedName>
        <fullName evidence="3">Nance-Horan syndrome protein-like</fullName>
    </submittedName>
</protein>
<evidence type="ECO:0000313" key="3">
    <source>
        <dbReference type="RefSeq" id="XP_010795552.1"/>
    </source>
</evidence>
<keyword evidence="2" id="KW-1185">Reference proteome</keyword>